<protein>
    <recommendedName>
        <fullName evidence="4 9">N-(5'-phosphoribosyl)anthranilate isomerase</fullName>
        <shortName evidence="9">PRAI</shortName>
        <ecNumber evidence="3 9">5.3.1.24</ecNumber>
    </recommendedName>
</protein>
<dbReference type="InterPro" id="IPR001240">
    <property type="entry name" value="PRAI_dom"/>
</dbReference>
<sequence length="242" mass="27789">MFLRQYYEYNLFLVIFAQNIITMIIKVCGMRDAVNIHNVSQLGVDWIGLNFCPLDERYVSQISSCAGIIPDYGTLEINTSESNRPKLCGIFKDDMPQNIVTRVYNFNLDIVQLDGDENPVMMDNLRRTLDPDIHAGIRIMKTINISTCEDINQYKPYAESADYFLFNIQSSDDGSKDWTILEAYNGNIPFLLSGNIGIDDIASINHFSHPQFYGINIDRKFEEEPAMKNINLLKTFLESIKR</sequence>
<evidence type="ECO:0000256" key="3">
    <source>
        <dbReference type="ARBA" id="ARBA00012572"/>
    </source>
</evidence>
<dbReference type="UniPathway" id="UPA00035">
    <property type="reaction ID" value="UER00042"/>
</dbReference>
<proteinExistence type="inferred from homology"/>
<dbReference type="GO" id="GO:0000162">
    <property type="term" value="P:L-tryptophan biosynthetic process"/>
    <property type="evidence" value="ECO:0007669"/>
    <property type="project" value="UniProtKB-UniRule"/>
</dbReference>
<comment type="catalytic activity">
    <reaction evidence="1 9">
        <text>N-(5-phospho-beta-D-ribosyl)anthranilate = 1-(2-carboxyphenylamino)-1-deoxy-D-ribulose 5-phosphate</text>
        <dbReference type="Rhea" id="RHEA:21540"/>
        <dbReference type="ChEBI" id="CHEBI:18277"/>
        <dbReference type="ChEBI" id="CHEBI:58613"/>
        <dbReference type="EC" id="5.3.1.24"/>
    </reaction>
</comment>
<dbReference type="EC" id="5.3.1.24" evidence="3 9"/>
<dbReference type="PANTHER" id="PTHR42894">
    <property type="entry name" value="N-(5'-PHOSPHORIBOSYL)ANTHRANILATE ISOMERASE"/>
    <property type="match status" value="1"/>
</dbReference>
<dbReference type="eggNOG" id="COG0135">
    <property type="taxonomic scope" value="Bacteria"/>
</dbReference>
<reference evidence="11 12" key="1">
    <citation type="submission" date="2009-09" db="EMBL/GenBank/DDBJ databases">
        <authorList>
            <person name="Weinstock G."/>
            <person name="Sodergren E."/>
            <person name="Clifton S."/>
            <person name="Fulton L."/>
            <person name="Fulton B."/>
            <person name="Courtney L."/>
            <person name="Fronick C."/>
            <person name="Harrison M."/>
            <person name="Strong C."/>
            <person name="Farmer C."/>
            <person name="Delahaunty K."/>
            <person name="Markovic C."/>
            <person name="Hall O."/>
            <person name="Minx P."/>
            <person name="Tomlinson C."/>
            <person name="Mitreva M."/>
            <person name="Nelson J."/>
            <person name="Hou S."/>
            <person name="Wollam A."/>
            <person name="Pepin K.H."/>
            <person name="Johnson M."/>
            <person name="Bhonagiri V."/>
            <person name="Nash W.E."/>
            <person name="Warren W."/>
            <person name="Chinwalla A."/>
            <person name="Mardis E.R."/>
            <person name="Wilson R.K."/>
        </authorList>
    </citation>
    <scope>NUCLEOTIDE SEQUENCE [LARGE SCALE GENOMIC DNA]</scope>
    <source>
        <strain evidence="11 12">F0319</strain>
    </source>
</reference>
<dbReference type="Gene3D" id="3.20.20.70">
    <property type="entry name" value="Aldolase class I"/>
    <property type="match status" value="1"/>
</dbReference>
<dbReference type="InterPro" id="IPR044643">
    <property type="entry name" value="TrpF_fam"/>
</dbReference>
<evidence type="ECO:0000256" key="5">
    <source>
        <dbReference type="ARBA" id="ARBA00022605"/>
    </source>
</evidence>
<evidence type="ECO:0000256" key="6">
    <source>
        <dbReference type="ARBA" id="ARBA00022822"/>
    </source>
</evidence>
<evidence type="ECO:0000256" key="4">
    <source>
        <dbReference type="ARBA" id="ARBA00022272"/>
    </source>
</evidence>
<organism evidence="11 12">
    <name type="scientific">Prevotella veroralis F0319</name>
    <dbReference type="NCBI Taxonomy" id="649761"/>
    <lineage>
        <taxon>Bacteria</taxon>
        <taxon>Pseudomonadati</taxon>
        <taxon>Bacteroidota</taxon>
        <taxon>Bacteroidia</taxon>
        <taxon>Bacteroidales</taxon>
        <taxon>Prevotellaceae</taxon>
        <taxon>Prevotella</taxon>
    </lineage>
</organism>
<dbReference type="SUPFAM" id="SSF51366">
    <property type="entry name" value="Ribulose-phoshate binding barrel"/>
    <property type="match status" value="1"/>
</dbReference>
<name>C9MPT5_9BACT</name>
<evidence type="ECO:0000256" key="1">
    <source>
        <dbReference type="ARBA" id="ARBA00001164"/>
    </source>
</evidence>
<evidence type="ECO:0000256" key="9">
    <source>
        <dbReference type="HAMAP-Rule" id="MF_00135"/>
    </source>
</evidence>
<dbReference type="STRING" id="649761.HMPREF0973_01626"/>
<gene>
    <name evidence="9" type="primary">trpF</name>
    <name evidence="11" type="ORF">HMPREF0973_01626</name>
</gene>
<keyword evidence="8 9" id="KW-0413">Isomerase</keyword>
<dbReference type="AlphaFoldDB" id="C9MPT5"/>
<evidence type="ECO:0000313" key="12">
    <source>
        <dbReference type="Proteomes" id="UP000003327"/>
    </source>
</evidence>
<evidence type="ECO:0000256" key="7">
    <source>
        <dbReference type="ARBA" id="ARBA00023141"/>
    </source>
</evidence>
<keyword evidence="12" id="KW-1185">Reference proteome</keyword>
<accession>C9MPT5</accession>
<dbReference type="HOGENOM" id="CLU_076364_1_2_10"/>
<dbReference type="PANTHER" id="PTHR42894:SF1">
    <property type="entry name" value="N-(5'-PHOSPHORIBOSYL)ANTHRANILATE ISOMERASE"/>
    <property type="match status" value="1"/>
</dbReference>
<keyword evidence="5 9" id="KW-0028">Amino-acid biosynthesis</keyword>
<dbReference type="Proteomes" id="UP000003327">
    <property type="component" value="Unassembled WGS sequence"/>
</dbReference>
<keyword evidence="6 9" id="KW-0822">Tryptophan biosynthesis</keyword>
<comment type="pathway">
    <text evidence="2 9">Amino-acid biosynthesis; L-tryptophan biosynthesis; L-tryptophan from chorismate: step 3/5.</text>
</comment>
<evidence type="ECO:0000256" key="2">
    <source>
        <dbReference type="ARBA" id="ARBA00004664"/>
    </source>
</evidence>
<dbReference type="InterPro" id="IPR011060">
    <property type="entry name" value="RibuloseP-bd_barrel"/>
</dbReference>
<dbReference type="Pfam" id="PF00697">
    <property type="entry name" value="PRAI"/>
    <property type="match status" value="1"/>
</dbReference>
<evidence type="ECO:0000256" key="8">
    <source>
        <dbReference type="ARBA" id="ARBA00023235"/>
    </source>
</evidence>
<dbReference type="InterPro" id="IPR013785">
    <property type="entry name" value="Aldolase_TIM"/>
</dbReference>
<comment type="similarity">
    <text evidence="9">Belongs to the TrpF family.</text>
</comment>
<dbReference type="EMBL" id="ACVA01000036">
    <property type="protein sequence ID" value="EEX18438.1"/>
    <property type="molecule type" value="Genomic_DNA"/>
</dbReference>
<dbReference type="HAMAP" id="MF_00135">
    <property type="entry name" value="PRAI"/>
    <property type="match status" value="1"/>
</dbReference>
<evidence type="ECO:0000259" key="10">
    <source>
        <dbReference type="Pfam" id="PF00697"/>
    </source>
</evidence>
<comment type="caution">
    <text evidence="11">The sequence shown here is derived from an EMBL/GenBank/DDBJ whole genome shotgun (WGS) entry which is preliminary data.</text>
</comment>
<keyword evidence="7 9" id="KW-0057">Aromatic amino acid biosynthesis</keyword>
<feature type="domain" description="N-(5'phosphoribosyl) anthranilate isomerase (PRAI)" evidence="10">
    <location>
        <begin position="81"/>
        <end position="238"/>
    </location>
</feature>
<dbReference type="GO" id="GO:0004640">
    <property type="term" value="F:phosphoribosylanthranilate isomerase activity"/>
    <property type="evidence" value="ECO:0007669"/>
    <property type="project" value="UniProtKB-UniRule"/>
</dbReference>
<evidence type="ECO:0000313" key="11">
    <source>
        <dbReference type="EMBL" id="EEX18438.1"/>
    </source>
</evidence>